<dbReference type="PANTHER" id="PTHR44758">
    <property type="entry name" value="NAD(P) TRANSHYDROGENASE SUBUNIT BETA"/>
    <property type="match status" value="1"/>
</dbReference>
<dbReference type="InterPro" id="IPR034300">
    <property type="entry name" value="PNTB-like"/>
</dbReference>
<keyword evidence="2" id="KW-0472">Membrane</keyword>
<feature type="domain" description="NADP transhydrogenase beta-like" evidence="3">
    <location>
        <begin position="6"/>
        <end position="108"/>
    </location>
</feature>
<dbReference type="PANTHER" id="PTHR44758:SF1">
    <property type="entry name" value="NAD(P) TRANSHYDROGENASE SUBUNIT BETA"/>
    <property type="match status" value="1"/>
</dbReference>
<evidence type="ECO:0000313" key="4">
    <source>
        <dbReference type="EMBL" id="OQX11772.1"/>
    </source>
</evidence>
<evidence type="ECO:0000256" key="1">
    <source>
        <dbReference type="ARBA" id="ARBA00023027"/>
    </source>
</evidence>
<evidence type="ECO:0000259" key="3">
    <source>
        <dbReference type="Pfam" id="PF02233"/>
    </source>
</evidence>
<proteinExistence type="predicted"/>
<accession>A0A1Y1QQY6</accession>
<gene>
    <name evidence="4" type="ORF">BWK73_16820</name>
</gene>
<keyword evidence="2" id="KW-1133">Transmembrane helix</keyword>
<feature type="transmembrane region" description="Helical" evidence="2">
    <location>
        <begin position="57"/>
        <end position="75"/>
    </location>
</feature>
<protein>
    <submittedName>
        <fullName evidence="4">NAD(P) transhydrogenase subunit beta</fullName>
    </submittedName>
</protein>
<dbReference type="AlphaFoldDB" id="A0A1Y1QQY6"/>
<evidence type="ECO:0000256" key="2">
    <source>
        <dbReference type="SAM" id="Phobius"/>
    </source>
</evidence>
<feature type="transmembrane region" description="Helical" evidence="2">
    <location>
        <begin position="33"/>
        <end position="50"/>
    </location>
</feature>
<feature type="non-terminal residue" evidence="4">
    <location>
        <position position="109"/>
    </location>
</feature>
<dbReference type="EMBL" id="MTEJ01000081">
    <property type="protein sequence ID" value="OQX11772.1"/>
    <property type="molecule type" value="Genomic_DNA"/>
</dbReference>
<feature type="transmembrane region" description="Helical" evidence="2">
    <location>
        <begin position="87"/>
        <end position="107"/>
    </location>
</feature>
<keyword evidence="2" id="KW-0812">Transmembrane</keyword>
<dbReference type="Proteomes" id="UP000192491">
    <property type="component" value="Unassembled WGS sequence"/>
</dbReference>
<reference evidence="4 5" key="1">
    <citation type="submission" date="2017-01" db="EMBL/GenBank/DDBJ databases">
        <title>Novel large sulfur bacteria in the metagenomes of groundwater-fed chemosynthetic microbial mats in the Lake Huron basin.</title>
        <authorList>
            <person name="Sharrar A.M."/>
            <person name="Flood B.E."/>
            <person name="Bailey J.V."/>
            <person name="Jones D.S."/>
            <person name="Biddanda B."/>
            <person name="Ruberg S.A."/>
            <person name="Marcus D.N."/>
            <person name="Dick G.J."/>
        </authorList>
    </citation>
    <scope>NUCLEOTIDE SEQUENCE [LARGE SCALE GENOMIC DNA]</scope>
    <source>
        <strain evidence="4">A8</strain>
    </source>
</reference>
<keyword evidence="1" id="KW-0520">NAD</keyword>
<sequence>MNLFVEIFYLAAAVLFILGLKQMASPVTARRGIVWAGVGMVLATLITFVHPSVNSNYLLIFIGIAVGGGIAWKTGKEVAMTDMPQMIALYNGMGGGAAAAIAAVELIKQ</sequence>
<name>A0A1Y1QQY6_9GAMM</name>
<evidence type="ECO:0000313" key="5">
    <source>
        <dbReference type="Proteomes" id="UP000192491"/>
    </source>
</evidence>
<organism evidence="4 5">
    <name type="scientific">Thiothrix lacustris</name>
    <dbReference type="NCBI Taxonomy" id="525917"/>
    <lineage>
        <taxon>Bacteria</taxon>
        <taxon>Pseudomonadati</taxon>
        <taxon>Pseudomonadota</taxon>
        <taxon>Gammaproteobacteria</taxon>
        <taxon>Thiotrichales</taxon>
        <taxon>Thiotrichaceae</taxon>
        <taxon>Thiothrix</taxon>
    </lineage>
</organism>
<dbReference type="Pfam" id="PF02233">
    <property type="entry name" value="PNTB"/>
    <property type="match status" value="1"/>
</dbReference>
<comment type="caution">
    <text evidence="4">The sequence shown here is derived from an EMBL/GenBank/DDBJ whole genome shotgun (WGS) entry which is preliminary data.</text>
</comment>